<sequence length="180" mass="20377">MVWFWYFLIYSFLGFLVEVAYVRLVGGVKRDRKCRLVLPICPVYGLGALAILLLPPLVRDSLPLLFPAAALVCTAVEYVTGLFYEKVFRVSFWDYSHLPLNLGGRVCLLFALFWGVLALLVLHVIHPAAAWLAARIPLWAFPPAVLATALDTLLTARLLRRTGDPNSLRWYARLPRRRPA</sequence>
<dbReference type="RefSeq" id="WP_009259278.1">
    <property type="nucleotide sequence ID" value="NZ_KN174164.1"/>
</dbReference>
<dbReference type="PATRIC" id="fig|742738.3.peg.2774"/>
<dbReference type="eggNOG" id="COG4905">
    <property type="taxonomic scope" value="Bacteria"/>
</dbReference>
<evidence type="ECO:0000313" key="3">
    <source>
        <dbReference type="Proteomes" id="UP000029585"/>
    </source>
</evidence>
<feature type="transmembrane region" description="Helical" evidence="1">
    <location>
        <begin position="6"/>
        <end position="24"/>
    </location>
</feature>
<evidence type="ECO:0008006" key="4">
    <source>
        <dbReference type="Google" id="ProtNLM"/>
    </source>
</evidence>
<organism evidence="2 3">
    <name type="scientific">Flavonifractor plautii 1_3_50AFAA</name>
    <dbReference type="NCBI Taxonomy" id="742738"/>
    <lineage>
        <taxon>Bacteria</taxon>
        <taxon>Bacillati</taxon>
        <taxon>Bacillota</taxon>
        <taxon>Clostridia</taxon>
        <taxon>Eubacteriales</taxon>
        <taxon>Oscillospiraceae</taxon>
        <taxon>Flavonifractor</taxon>
    </lineage>
</organism>
<proteinExistence type="predicted"/>
<keyword evidence="1" id="KW-1133">Transmembrane helix</keyword>
<keyword evidence="1" id="KW-0812">Transmembrane</keyword>
<name>A0A096B6C4_FLAPL</name>
<reference evidence="2 3" key="1">
    <citation type="submission" date="2011-08" db="EMBL/GenBank/DDBJ databases">
        <title>The Genome Sequence of Clostridium orbiscindens 1_3_50AFAA.</title>
        <authorList>
            <consortium name="The Broad Institute Genome Sequencing Platform"/>
            <person name="Earl A."/>
            <person name="Ward D."/>
            <person name="Feldgarden M."/>
            <person name="Gevers D."/>
            <person name="Daigneault M."/>
            <person name="Strauss J."/>
            <person name="Allen-Vercoe E."/>
            <person name="Young S.K."/>
            <person name="Zeng Q."/>
            <person name="Gargeya S."/>
            <person name="Fitzgerald M."/>
            <person name="Haas B."/>
            <person name="Abouelleil A."/>
            <person name="Alvarado L."/>
            <person name="Arachchi H.M."/>
            <person name="Berlin A."/>
            <person name="Brown A."/>
            <person name="Chapman S.B."/>
            <person name="Chen Z."/>
            <person name="Dunbar C."/>
            <person name="Freedman E."/>
            <person name="Gearin G."/>
            <person name="Gellesch M."/>
            <person name="Goldberg J."/>
            <person name="Griggs A."/>
            <person name="Gujja S."/>
            <person name="Heiman D."/>
            <person name="Howarth C."/>
            <person name="Larson L."/>
            <person name="Lui A."/>
            <person name="MacDonald P.J.P."/>
            <person name="Montmayeur A."/>
            <person name="Murphy C."/>
            <person name="Neiman D."/>
            <person name="Pearson M."/>
            <person name="Priest M."/>
            <person name="Roberts A."/>
            <person name="Saif S."/>
            <person name="Shea T."/>
            <person name="Shenoy N."/>
            <person name="Sisk P."/>
            <person name="Stolte C."/>
            <person name="Sykes S."/>
            <person name="Wortman J."/>
            <person name="Nusbaum C."/>
            <person name="Birren B."/>
        </authorList>
    </citation>
    <scope>NUCLEOTIDE SEQUENCE [LARGE SCALE GENOMIC DNA]</scope>
    <source>
        <strain evidence="2 3">1_3_50AFAA</strain>
    </source>
</reference>
<feature type="transmembrane region" description="Helical" evidence="1">
    <location>
        <begin position="64"/>
        <end position="85"/>
    </location>
</feature>
<feature type="transmembrane region" description="Helical" evidence="1">
    <location>
        <begin position="138"/>
        <end position="159"/>
    </location>
</feature>
<evidence type="ECO:0000256" key="1">
    <source>
        <dbReference type="SAM" id="Phobius"/>
    </source>
</evidence>
<dbReference type="AlphaFoldDB" id="A0A096B6C4"/>
<dbReference type="Pfam" id="PF06541">
    <property type="entry name" value="ABC_trans_CmpB"/>
    <property type="match status" value="1"/>
</dbReference>
<keyword evidence="3" id="KW-1185">Reference proteome</keyword>
<dbReference type="InterPro" id="IPR010540">
    <property type="entry name" value="CmpB_TMEM229"/>
</dbReference>
<evidence type="ECO:0000313" key="2">
    <source>
        <dbReference type="EMBL" id="KGF54541.1"/>
    </source>
</evidence>
<accession>A0A096B6C4</accession>
<feature type="transmembrane region" description="Helical" evidence="1">
    <location>
        <begin position="36"/>
        <end position="58"/>
    </location>
</feature>
<dbReference type="Proteomes" id="UP000029585">
    <property type="component" value="Unassembled WGS sequence"/>
</dbReference>
<keyword evidence="1" id="KW-0472">Membrane</keyword>
<protein>
    <recommendedName>
        <fullName evidence="4">ABC transporter permease</fullName>
    </recommendedName>
</protein>
<dbReference type="HOGENOM" id="CLU_055257_4_0_9"/>
<gene>
    <name evidence="2" type="ORF">HMPREF9460_02700</name>
</gene>
<feature type="transmembrane region" description="Helical" evidence="1">
    <location>
        <begin position="106"/>
        <end position="126"/>
    </location>
</feature>
<comment type="caution">
    <text evidence="2">The sequence shown here is derived from an EMBL/GenBank/DDBJ whole genome shotgun (WGS) entry which is preliminary data.</text>
</comment>
<dbReference type="EMBL" id="ADLO01000084">
    <property type="protein sequence ID" value="KGF54541.1"/>
    <property type="molecule type" value="Genomic_DNA"/>
</dbReference>